<dbReference type="OMA" id="MGPIRYL"/>
<organism evidence="2 3">
    <name type="scientific">Musa acuminata subsp. malaccensis</name>
    <name type="common">Wild banana</name>
    <name type="synonym">Musa malaccensis</name>
    <dbReference type="NCBI Taxonomy" id="214687"/>
    <lineage>
        <taxon>Eukaryota</taxon>
        <taxon>Viridiplantae</taxon>
        <taxon>Streptophyta</taxon>
        <taxon>Embryophyta</taxon>
        <taxon>Tracheophyta</taxon>
        <taxon>Spermatophyta</taxon>
        <taxon>Magnoliopsida</taxon>
        <taxon>Liliopsida</taxon>
        <taxon>Zingiberales</taxon>
        <taxon>Musaceae</taxon>
        <taxon>Musa</taxon>
    </lineage>
</organism>
<evidence type="ECO:0000313" key="2">
    <source>
        <dbReference type="EnsemblPlants" id="Ma04_p39010.1"/>
    </source>
</evidence>
<keyword evidence="3" id="KW-1185">Reference proteome</keyword>
<dbReference type="EnsemblPlants" id="Ma04_t39010.1">
    <property type="protein sequence ID" value="Ma04_p39010.1"/>
    <property type="gene ID" value="Ma04_g39010"/>
</dbReference>
<reference evidence="2" key="1">
    <citation type="submission" date="2021-05" db="UniProtKB">
        <authorList>
            <consortium name="EnsemblPlants"/>
        </authorList>
    </citation>
    <scope>IDENTIFICATION</scope>
    <source>
        <strain evidence="2">subsp. malaccensis</strain>
    </source>
</reference>
<evidence type="ECO:0000313" key="3">
    <source>
        <dbReference type="Proteomes" id="UP000012960"/>
    </source>
</evidence>
<proteinExistence type="predicted"/>
<keyword evidence="1" id="KW-0812">Transmembrane</keyword>
<dbReference type="PANTHER" id="PTHR36000:SF2">
    <property type="entry name" value="DEFECTIVE 1273 PROTEIN, PUTATIVE-RELATED"/>
    <property type="match status" value="1"/>
</dbReference>
<sequence length="144" mass="16032">MRLVPLATSAAASGGSDDSTRLSMGPIRYLSVPLLAVACLSEMSYCAHERKMGVIPIPFIVGFTLAGVLKNTAEEVLSDLKEEGFPWYLFLIVSFFTLLKLPGPYYPYWGRLLIPHFANGGLWRTVWLIFMWYKGPNVTPEASL</sequence>
<name>A0A804IYR9_MUSAM</name>
<protein>
    <submittedName>
        <fullName evidence="2">Uncharacterized protein</fullName>
    </submittedName>
</protein>
<dbReference type="Gramene" id="Ma04_t39010.1">
    <property type="protein sequence ID" value="Ma04_p39010.1"/>
    <property type="gene ID" value="Ma04_g39010"/>
</dbReference>
<dbReference type="Proteomes" id="UP000012960">
    <property type="component" value="Unplaced"/>
</dbReference>
<dbReference type="InParanoid" id="A0A804IYR9"/>
<accession>A0A804IYR9</accession>
<keyword evidence="1" id="KW-0472">Membrane</keyword>
<feature type="transmembrane region" description="Helical" evidence="1">
    <location>
        <begin position="54"/>
        <end position="73"/>
    </location>
</feature>
<dbReference type="PANTHER" id="PTHR36000">
    <property type="entry name" value="DEFECTIVE 1273 PROTEIN, PUTATIVE-RELATED"/>
    <property type="match status" value="1"/>
</dbReference>
<keyword evidence="1" id="KW-1133">Transmembrane helix</keyword>
<feature type="transmembrane region" description="Helical" evidence="1">
    <location>
        <begin position="85"/>
        <end position="101"/>
    </location>
</feature>
<evidence type="ECO:0000256" key="1">
    <source>
        <dbReference type="SAM" id="Phobius"/>
    </source>
</evidence>
<dbReference type="AlphaFoldDB" id="A0A804IYR9"/>